<evidence type="ECO:0000259" key="3">
    <source>
        <dbReference type="Pfam" id="PF04864"/>
    </source>
</evidence>
<dbReference type="Proteomes" id="UP001293254">
    <property type="component" value="Unassembled WGS sequence"/>
</dbReference>
<dbReference type="PANTHER" id="PTHR43795">
    <property type="entry name" value="BIFUNCTIONAL ASPARTATE AMINOTRANSFERASE AND GLUTAMATE/ASPARTATE-PREPHENATE AMINOTRANSFERASE-RELATED"/>
    <property type="match status" value="1"/>
</dbReference>
<dbReference type="GO" id="GO:0008483">
    <property type="term" value="F:transaminase activity"/>
    <property type="evidence" value="ECO:0007669"/>
    <property type="project" value="UniProtKB-KW"/>
</dbReference>
<accession>A0AAE2CN71</accession>
<evidence type="ECO:0000313" key="5">
    <source>
        <dbReference type="Proteomes" id="UP001293254"/>
    </source>
</evidence>
<dbReference type="GO" id="GO:0016846">
    <property type="term" value="F:carbon-sulfur lyase activity"/>
    <property type="evidence" value="ECO:0007669"/>
    <property type="project" value="InterPro"/>
</dbReference>
<evidence type="ECO:0000256" key="1">
    <source>
        <dbReference type="ARBA" id="ARBA00022898"/>
    </source>
</evidence>
<feature type="domain" description="Alliinase C-terminal" evidence="3">
    <location>
        <begin position="2"/>
        <end position="120"/>
    </location>
</feature>
<dbReference type="Gene3D" id="3.90.1150.10">
    <property type="entry name" value="Aspartate Aminotransferase, domain 1"/>
    <property type="match status" value="1"/>
</dbReference>
<name>A0AAE2CN71_9LAMI</name>
<dbReference type="SUPFAM" id="SSF53383">
    <property type="entry name" value="PLP-dependent transferases"/>
    <property type="match status" value="1"/>
</dbReference>
<keyword evidence="5" id="KW-1185">Reference proteome</keyword>
<dbReference type="Pfam" id="PF04864">
    <property type="entry name" value="Alliinase_C"/>
    <property type="match status" value="1"/>
</dbReference>
<feature type="region of interest" description="Disordered" evidence="2">
    <location>
        <begin position="132"/>
        <end position="169"/>
    </location>
</feature>
<dbReference type="PANTHER" id="PTHR43795:SF20">
    <property type="entry name" value="TRYPTOPHAN AMINOTRANSFERASE-RELATED PROTEIN 3"/>
    <property type="match status" value="1"/>
</dbReference>
<protein>
    <submittedName>
        <fullName evidence="4">Tryptophan aminotransferase-related protein 3</fullName>
    </submittedName>
</protein>
<evidence type="ECO:0000313" key="4">
    <source>
        <dbReference type="EMBL" id="KAK4428361.1"/>
    </source>
</evidence>
<sequence length="169" mass="18802">MVYQNMLSYIEKGELGISREAQLRALKLMKTILHADGREIFEYAYMKMSDRWQKLSEIISLSKRFSIQEIPPLFCNFFGRVRGPSPAYAWLKCEREEETNCNAVLQAANIIGRAGRRVATAKPGRAKISNGEAWEAEIGDGEASEGGRWRKQGEASEGGDGEAGGVVEL</sequence>
<proteinExistence type="predicted"/>
<comment type="caution">
    <text evidence="4">The sequence shown here is derived from an EMBL/GenBank/DDBJ whole genome shotgun (WGS) entry which is preliminary data.</text>
</comment>
<organism evidence="4 5">
    <name type="scientific">Sesamum alatum</name>
    <dbReference type="NCBI Taxonomy" id="300844"/>
    <lineage>
        <taxon>Eukaryota</taxon>
        <taxon>Viridiplantae</taxon>
        <taxon>Streptophyta</taxon>
        <taxon>Embryophyta</taxon>
        <taxon>Tracheophyta</taxon>
        <taxon>Spermatophyta</taxon>
        <taxon>Magnoliopsida</taxon>
        <taxon>eudicotyledons</taxon>
        <taxon>Gunneridae</taxon>
        <taxon>Pentapetalae</taxon>
        <taxon>asterids</taxon>
        <taxon>lamiids</taxon>
        <taxon>Lamiales</taxon>
        <taxon>Pedaliaceae</taxon>
        <taxon>Sesamum</taxon>
    </lineage>
</organism>
<dbReference type="InterPro" id="IPR015422">
    <property type="entry name" value="PyrdxlP-dep_Trfase_small"/>
</dbReference>
<dbReference type="GO" id="GO:0006520">
    <property type="term" value="P:amino acid metabolic process"/>
    <property type="evidence" value="ECO:0007669"/>
    <property type="project" value="TreeGrafter"/>
</dbReference>
<feature type="compositionally biased region" description="Basic and acidic residues" evidence="2">
    <location>
        <begin position="145"/>
        <end position="154"/>
    </location>
</feature>
<evidence type="ECO:0000256" key="2">
    <source>
        <dbReference type="SAM" id="MobiDB-lite"/>
    </source>
</evidence>
<dbReference type="InterPro" id="IPR006948">
    <property type="entry name" value="Alliinase_C"/>
</dbReference>
<dbReference type="EMBL" id="JACGWO010000004">
    <property type="protein sequence ID" value="KAK4428361.1"/>
    <property type="molecule type" value="Genomic_DNA"/>
</dbReference>
<keyword evidence="4" id="KW-0032">Aminotransferase</keyword>
<gene>
    <name evidence="4" type="ORF">Salat_1135700</name>
</gene>
<dbReference type="AlphaFoldDB" id="A0AAE2CN71"/>
<reference evidence="4" key="2">
    <citation type="journal article" date="2024" name="Plant">
        <title>Genomic evolution and insights into agronomic trait innovations of Sesamum species.</title>
        <authorList>
            <person name="Miao H."/>
            <person name="Wang L."/>
            <person name="Qu L."/>
            <person name="Liu H."/>
            <person name="Sun Y."/>
            <person name="Le M."/>
            <person name="Wang Q."/>
            <person name="Wei S."/>
            <person name="Zheng Y."/>
            <person name="Lin W."/>
            <person name="Duan Y."/>
            <person name="Cao H."/>
            <person name="Xiong S."/>
            <person name="Wang X."/>
            <person name="Wei L."/>
            <person name="Li C."/>
            <person name="Ma Q."/>
            <person name="Ju M."/>
            <person name="Zhao R."/>
            <person name="Li G."/>
            <person name="Mu C."/>
            <person name="Tian Q."/>
            <person name="Mei H."/>
            <person name="Zhang T."/>
            <person name="Gao T."/>
            <person name="Zhang H."/>
        </authorList>
    </citation>
    <scope>NUCLEOTIDE SEQUENCE</scope>
    <source>
        <strain evidence="4">3651</strain>
    </source>
</reference>
<reference evidence="4" key="1">
    <citation type="submission" date="2020-06" db="EMBL/GenBank/DDBJ databases">
        <authorList>
            <person name="Li T."/>
            <person name="Hu X."/>
            <person name="Zhang T."/>
            <person name="Song X."/>
            <person name="Zhang H."/>
            <person name="Dai N."/>
            <person name="Sheng W."/>
            <person name="Hou X."/>
            <person name="Wei L."/>
        </authorList>
    </citation>
    <scope>NUCLEOTIDE SEQUENCE</scope>
    <source>
        <strain evidence="4">3651</strain>
        <tissue evidence="4">Leaf</tissue>
    </source>
</reference>
<dbReference type="InterPro" id="IPR050478">
    <property type="entry name" value="Ethylene_sulfur-biosynth"/>
</dbReference>
<keyword evidence="1" id="KW-0663">Pyridoxal phosphate</keyword>
<keyword evidence="4" id="KW-0808">Transferase</keyword>
<feature type="compositionally biased region" description="Gly residues" evidence="2">
    <location>
        <begin position="156"/>
        <end position="169"/>
    </location>
</feature>
<feature type="compositionally biased region" description="Acidic residues" evidence="2">
    <location>
        <begin position="134"/>
        <end position="143"/>
    </location>
</feature>
<dbReference type="InterPro" id="IPR015424">
    <property type="entry name" value="PyrdxlP-dep_Trfase"/>
</dbReference>